<dbReference type="Pfam" id="PF08486">
    <property type="entry name" value="SpoIID"/>
    <property type="match status" value="1"/>
</dbReference>
<keyword evidence="3" id="KW-1185">Reference proteome</keyword>
<comment type="caution">
    <text evidence="2">The sequence shown here is derived from an EMBL/GenBank/DDBJ whole genome shotgun (WGS) entry which is preliminary data.</text>
</comment>
<evidence type="ECO:0000313" key="2">
    <source>
        <dbReference type="EMBL" id="PVX50766.1"/>
    </source>
</evidence>
<organism evidence="2 3">
    <name type="scientific">Balneicella halophila</name>
    <dbReference type="NCBI Taxonomy" id="1537566"/>
    <lineage>
        <taxon>Bacteria</taxon>
        <taxon>Pseudomonadati</taxon>
        <taxon>Bacteroidota</taxon>
        <taxon>Bacteroidia</taxon>
        <taxon>Bacteroidales</taxon>
        <taxon>Balneicellaceae</taxon>
        <taxon>Balneicella</taxon>
    </lineage>
</organism>
<dbReference type="AlphaFoldDB" id="A0A7L4UPN4"/>
<dbReference type="EMBL" id="QENZ01000004">
    <property type="protein sequence ID" value="PVX50766.1"/>
    <property type="molecule type" value="Genomic_DNA"/>
</dbReference>
<reference evidence="2 3" key="1">
    <citation type="submission" date="2018-05" db="EMBL/GenBank/DDBJ databases">
        <title>Genomic Encyclopedia of Type Strains, Phase IV (KMG-IV): sequencing the most valuable type-strain genomes for metagenomic binning, comparative biology and taxonomic classification.</title>
        <authorList>
            <person name="Goeker M."/>
        </authorList>
    </citation>
    <scope>NUCLEOTIDE SEQUENCE [LARGE SCALE GENOMIC DNA]</scope>
    <source>
        <strain evidence="2 3">DSM 28579</strain>
    </source>
</reference>
<proteinExistence type="predicted"/>
<feature type="domain" description="Sporulation stage II protein D amidase enhancer LytB N-terminal" evidence="1">
    <location>
        <begin position="108"/>
        <end position="220"/>
    </location>
</feature>
<dbReference type="InterPro" id="IPR013486">
    <property type="entry name" value="SpoIID/LytB"/>
</dbReference>
<dbReference type="PANTHER" id="PTHR30032">
    <property type="entry name" value="N-ACETYLMURAMOYL-L-ALANINE AMIDASE-RELATED"/>
    <property type="match status" value="1"/>
</dbReference>
<dbReference type="RefSeq" id="WP_116496322.1">
    <property type="nucleotide sequence ID" value="NZ_QENZ01000004.1"/>
</dbReference>
<evidence type="ECO:0000259" key="1">
    <source>
        <dbReference type="Pfam" id="PF08486"/>
    </source>
</evidence>
<dbReference type="Proteomes" id="UP000251835">
    <property type="component" value="Unassembled WGS sequence"/>
</dbReference>
<dbReference type="InterPro" id="IPR013693">
    <property type="entry name" value="SpoIID/LytB_N"/>
</dbReference>
<dbReference type="NCBIfam" id="TIGR02669">
    <property type="entry name" value="SpoIID_LytB"/>
    <property type="match status" value="1"/>
</dbReference>
<dbReference type="InterPro" id="IPR051922">
    <property type="entry name" value="Bact_Sporulation_Assoc"/>
</dbReference>
<dbReference type="PANTHER" id="PTHR30032:SF4">
    <property type="entry name" value="AMIDASE ENHANCER"/>
    <property type="match status" value="1"/>
</dbReference>
<protein>
    <submittedName>
        <fullName evidence="2">SpoIID/LytB domain protein</fullName>
    </submittedName>
</protein>
<dbReference type="GO" id="GO:0030435">
    <property type="term" value="P:sporulation resulting in formation of a cellular spore"/>
    <property type="evidence" value="ECO:0007669"/>
    <property type="project" value="InterPro"/>
</dbReference>
<name>A0A7L4UPN4_BALHA</name>
<accession>A0A7L4UPN4</accession>
<evidence type="ECO:0000313" key="3">
    <source>
        <dbReference type="Proteomes" id="UP000251835"/>
    </source>
</evidence>
<sequence length="438" mass="50065">MIVKKVPRISVGIVTAPEIRFHLHGDYTFDQNNYQNAEGIVKLNNDHLQLEIGDNSYNTPEDLSFIAQSDDAYIEIFDVVIGVDFHWERKENQKFKGDLKLIKEGGFCTAINIVSLEDYLESVISSEMSATASEALLKAHAVISRSWLLAQVMKQKDLDESYQSTYETDEELIKWYDREDHKNFDVCADDHCQRYQGITRVGTKEAVKAVQATRGQVLWYDDEVCDARFSKCCGGVVESFEEVWEPEPKDYLVPLFDAEDESLDGMDLTEEKQAINFIKGAPDAFCNTKNPKILAEVLNDYDQETQNFYRWEVRYTQAELSELIKKRSGIDYGKILELIPVERSYSGRLKKLKIVGENHIKIIGKELEIRKTLSDSHLFSSALVIERDGTDFILYGAGWGHGVGLCQIGAAVMGAKGYNYTEILKHYFKNIEIKNLYY</sequence>
<gene>
    <name evidence="2" type="ORF">C7377_1082</name>
</gene>
<dbReference type="GO" id="GO:0030288">
    <property type="term" value="C:outer membrane-bounded periplasmic space"/>
    <property type="evidence" value="ECO:0007669"/>
    <property type="project" value="TreeGrafter"/>
</dbReference>
<dbReference type="OrthoDB" id="9794671at2"/>